<keyword evidence="5 9" id="KW-0297">G-protein coupled receptor</keyword>
<feature type="transmembrane region" description="Helical" evidence="10">
    <location>
        <begin position="191"/>
        <end position="214"/>
    </location>
</feature>
<protein>
    <recommendedName>
        <fullName evidence="11">G-protein coupled receptors family 1 profile domain-containing protein</fullName>
    </recommendedName>
</protein>
<keyword evidence="13" id="KW-1185">Reference proteome</keyword>
<dbReference type="PROSITE" id="PS50262">
    <property type="entry name" value="G_PROTEIN_RECEP_F1_2"/>
    <property type="match status" value="1"/>
</dbReference>
<feature type="transmembrane region" description="Helical" evidence="10">
    <location>
        <begin position="111"/>
        <end position="133"/>
    </location>
</feature>
<comment type="similarity">
    <text evidence="9">Belongs to the G-protein coupled receptor 1 family.</text>
</comment>
<keyword evidence="4 10" id="KW-1133">Transmembrane helix</keyword>
<feature type="transmembrane region" description="Helical" evidence="10">
    <location>
        <begin position="6"/>
        <end position="28"/>
    </location>
</feature>
<dbReference type="GO" id="GO:0004930">
    <property type="term" value="F:G protein-coupled receptor activity"/>
    <property type="evidence" value="ECO:0007669"/>
    <property type="project" value="UniProtKB-KW"/>
</dbReference>
<dbReference type="OrthoDB" id="6358729at2759"/>
<keyword evidence="2" id="KW-1003">Cell membrane</keyword>
<comment type="subcellular location">
    <subcellularLocation>
        <location evidence="1">Cell membrane</location>
        <topology evidence="1">Multi-pass membrane protein</topology>
    </subcellularLocation>
</comment>
<evidence type="ECO:0000259" key="11">
    <source>
        <dbReference type="PROSITE" id="PS50262"/>
    </source>
</evidence>
<proteinExistence type="inferred from homology"/>
<feature type="transmembrane region" description="Helical" evidence="10">
    <location>
        <begin position="226"/>
        <end position="248"/>
    </location>
</feature>
<reference evidence="12 13" key="1">
    <citation type="journal article" date="2018" name="Sci. Rep.">
        <title>Comparative analysis of the Pocillopora damicornis genome highlights role of immune system in coral evolution.</title>
        <authorList>
            <person name="Cunning R."/>
            <person name="Bay R.A."/>
            <person name="Gillette P."/>
            <person name="Baker A.C."/>
            <person name="Traylor-Knowles N."/>
        </authorList>
    </citation>
    <scope>NUCLEOTIDE SEQUENCE [LARGE SCALE GENOMIC DNA]</scope>
    <source>
        <strain evidence="12">RSMAS</strain>
        <tissue evidence="12">Whole animal</tissue>
    </source>
</reference>
<dbReference type="EMBL" id="RCHS01001216">
    <property type="protein sequence ID" value="RMX54702.1"/>
    <property type="molecule type" value="Genomic_DNA"/>
</dbReference>
<dbReference type="SUPFAM" id="SSF81321">
    <property type="entry name" value="Family A G protein-coupled receptor-like"/>
    <property type="match status" value="2"/>
</dbReference>
<evidence type="ECO:0000256" key="7">
    <source>
        <dbReference type="ARBA" id="ARBA00023170"/>
    </source>
</evidence>
<dbReference type="Gene3D" id="1.20.1070.10">
    <property type="entry name" value="Rhodopsin 7-helix transmembrane proteins"/>
    <property type="match status" value="2"/>
</dbReference>
<evidence type="ECO:0000313" key="13">
    <source>
        <dbReference type="Proteomes" id="UP000275408"/>
    </source>
</evidence>
<dbReference type="InterPro" id="IPR000276">
    <property type="entry name" value="GPCR_Rhodpsn"/>
</dbReference>
<evidence type="ECO:0000256" key="6">
    <source>
        <dbReference type="ARBA" id="ARBA00023136"/>
    </source>
</evidence>
<evidence type="ECO:0000256" key="9">
    <source>
        <dbReference type="RuleBase" id="RU000688"/>
    </source>
</evidence>
<keyword evidence="6 10" id="KW-0472">Membrane</keyword>
<feature type="domain" description="G-protein coupled receptors family 1 profile" evidence="11">
    <location>
        <begin position="19"/>
        <end position="264"/>
    </location>
</feature>
<keyword evidence="8 9" id="KW-0807">Transducer</keyword>
<dbReference type="GO" id="GO:0005886">
    <property type="term" value="C:plasma membrane"/>
    <property type="evidence" value="ECO:0007669"/>
    <property type="project" value="UniProtKB-SubCell"/>
</dbReference>
<feature type="transmembrane region" description="Helical" evidence="10">
    <location>
        <begin position="145"/>
        <end position="170"/>
    </location>
</feature>
<evidence type="ECO:0000256" key="2">
    <source>
        <dbReference type="ARBA" id="ARBA00022475"/>
    </source>
</evidence>
<evidence type="ECO:0000256" key="8">
    <source>
        <dbReference type="ARBA" id="ARBA00023224"/>
    </source>
</evidence>
<dbReference type="Pfam" id="PF00001">
    <property type="entry name" value="7tm_1"/>
    <property type="match status" value="1"/>
</dbReference>
<feature type="transmembrane region" description="Helical" evidence="10">
    <location>
        <begin position="73"/>
        <end position="90"/>
    </location>
</feature>
<feature type="non-terminal residue" evidence="12">
    <location>
        <position position="264"/>
    </location>
</feature>
<gene>
    <name evidence="12" type="ORF">pdam_00024765</name>
</gene>
<feature type="transmembrane region" description="Helical" evidence="10">
    <location>
        <begin position="40"/>
        <end position="61"/>
    </location>
</feature>
<keyword evidence="3 9" id="KW-0812">Transmembrane</keyword>
<evidence type="ECO:0000256" key="3">
    <source>
        <dbReference type="ARBA" id="ARBA00022692"/>
    </source>
</evidence>
<comment type="caution">
    <text evidence="12">The sequence shown here is derived from an EMBL/GenBank/DDBJ whole genome shotgun (WGS) entry which is preliminary data.</text>
</comment>
<dbReference type="PANTHER" id="PTHR24249:SF372">
    <property type="entry name" value="G-PROTEIN COUPLED RECEPTORS FAMILY 1 PROFILE DOMAIN-CONTAINING PROTEIN"/>
    <property type="match status" value="1"/>
</dbReference>
<evidence type="ECO:0000256" key="1">
    <source>
        <dbReference type="ARBA" id="ARBA00004651"/>
    </source>
</evidence>
<dbReference type="InterPro" id="IPR050569">
    <property type="entry name" value="TAAR"/>
</dbReference>
<evidence type="ECO:0000313" key="12">
    <source>
        <dbReference type="EMBL" id="RMX54702.1"/>
    </source>
</evidence>
<dbReference type="PANTHER" id="PTHR24249">
    <property type="entry name" value="HISTAMINE RECEPTOR-RELATED G-PROTEIN COUPLED RECEPTOR"/>
    <property type="match status" value="1"/>
</dbReference>
<evidence type="ECO:0000256" key="5">
    <source>
        <dbReference type="ARBA" id="ARBA00023040"/>
    </source>
</evidence>
<dbReference type="PROSITE" id="PS00237">
    <property type="entry name" value="G_PROTEIN_RECEP_F1_1"/>
    <property type="match status" value="1"/>
</dbReference>
<evidence type="ECO:0000256" key="10">
    <source>
        <dbReference type="SAM" id="Phobius"/>
    </source>
</evidence>
<dbReference type="PRINTS" id="PR00237">
    <property type="entry name" value="GPCRRHODOPSN"/>
</dbReference>
<dbReference type="Proteomes" id="UP000275408">
    <property type="component" value="Unassembled WGS sequence"/>
</dbReference>
<dbReference type="AlphaFoldDB" id="A0A3M6UM34"/>
<organism evidence="12 13">
    <name type="scientific">Pocillopora damicornis</name>
    <name type="common">Cauliflower coral</name>
    <name type="synonym">Millepora damicornis</name>
    <dbReference type="NCBI Taxonomy" id="46731"/>
    <lineage>
        <taxon>Eukaryota</taxon>
        <taxon>Metazoa</taxon>
        <taxon>Cnidaria</taxon>
        <taxon>Anthozoa</taxon>
        <taxon>Hexacorallia</taxon>
        <taxon>Scleractinia</taxon>
        <taxon>Astrocoeniina</taxon>
        <taxon>Pocilloporidae</taxon>
        <taxon>Pocillopora</taxon>
    </lineage>
</organism>
<dbReference type="InterPro" id="IPR017452">
    <property type="entry name" value="GPCR_Rhodpsn_7TM"/>
</dbReference>
<name>A0A3M6UM34_POCDA</name>
<evidence type="ECO:0000256" key="4">
    <source>
        <dbReference type="ARBA" id="ARBA00022989"/>
    </source>
</evidence>
<sequence>MELWFWVFSWFLYILTIVGNGFVIFLVCRKRQLRTETNTFIVSLAVADFALGVIAVPLRFLCNMINECISNKNASLSVIHVWVFILYASRTNSSSLVLERYIAVLRTKTNTLIVSLAVADFCVGMIAVPSRFLCDMVNKCITSKTAIFIGIYVRVFLVYASGSNLYSLALERYIAVAKPLKYLTFMTSRRVIQMVLTSWAIPFLLAVILLSMTLNSFHRLSAYFHLFFEVILCVIFIFCVASMFLVVYKNSKNRISPKQMQLNK</sequence>
<accession>A0A3M6UM34</accession>
<keyword evidence="7 9" id="KW-0675">Receptor</keyword>